<sequence>MDSRTAQPRTCAPRTPTAAAFFDVEGTLLAVPELPEPHHGGPGPPLGRLWHAPVLAALHDHAARGHLVVLVTPSSAAAVAPVARELGADAVLCARPRAPMTGQGKGYAARALLREHALLAADCYAYADEAADLPLLAEVGNPVVVGDDPVLLRHARRGNWARLPAPVPREM</sequence>
<name>A0AAU2GW09_9ACTN</name>
<evidence type="ECO:0000313" key="1">
    <source>
        <dbReference type="EMBL" id="WTU39540.1"/>
    </source>
</evidence>
<dbReference type="InterPro" id="IPR023214">
    <property type="entry name" value="HAD_sf"/>
</dbReference>
<keyword evidence="1" id="KW-0378">Hydrolase</keyword>
<gene>
    <name evidence="1" type="ORF">OHV25_08110</name>
</gene>
<dbReference type="InterPro" id="IPR036412">
    <property type="entry name" value="HAD-like_sf"/>
</dbReference>
<protein>
    <submittedName>
        <fullName evidence="1">Haloacid dehalogenase-like hydrolase</fullName>
    </submittedName>
</protein>
<dbReference type="GO" id="GO:0016787">
    <property type="term" value="F:hydrolase activity"/>
    <property type="evidence" value="ECO:0007669"/>
    <property type="project" value="UniProtKB-KW"/>
</dbReference>
<accession>A0AAU2GW09</accession>
<proteinExistence type="predicted"/>
<dbReference type="AlphaFoldDB" id="A0AAU2GW09"/>
<dbReference type="Pfam" id="PF12710">
    <property type="entry name" value="HAD"/>
    <property type="match status" value="1"/>
</dbReference>
<dbReference type="EMBL" id="CP108253">
    <property type="protein sequence ID" value="WTU39540.1"/>
    <property type="molecule type" value="Genomic_DNA"/>
</dbReference>
<reference evidence="1" key="1">
    <citation type="submission" date="2022-10" db="EMBL/GenBank/DDBJ databases">
        <title>The complete genomes of actinobacterial strains from the NBC collection.</title>
        <authorList>
            <person name="Joergensen T.S."/>
            <person name="Alvarez Arevalo M."/>
            <person name="Sterndorff E.B."/>
            <person name="Faurdal D."/>
            <person name="Vuksanovic O."/>
            <person name="Mourched A.-S."/>
            <person name="Charusanti P."/>
            <person name="Shaw S."/>
            <person name="Blin K."/>
            <person name="Weber T."/>
        </authorList>
    </citation>
    <scope>NUCLEOTIDE SEQUENCE</scope>
    <source>
        <strain evidence="1">NBC_00060</strain>
    </source>
</reference>
<organism evidence="1">
    <name type="scientific">Streptomyces sp. NBC_00060</name>
    <dbReference type="NCBI Taxonomy" id="2975636"/>
    <lineage>
        <taxon>Bacteria</taxon>
        <taxon>Bacillati</taxon>
        <taxon>Actinomycetota</taxon>
        <taxon>Actinomycetes</taxon>
        <taxon>Kitasatosporales</taxon>
        <taxon>Streptomycetaceae</taxon>
        <taxon>Streptomyces</taxon>
    </lineage>
</organism>
<dbReference type="Gene3D" id="3.40.50.1000">
    <property type="entry name" value="HAD superfamily/HAD-like"/>
    <property type="match status" value="1"/>
</dbReference>
<dbReference type="SUPFAM" id="SSF56784">
    <property type="entry name" value="HAD-like"/>
    <property type="match status" value="1"/>
</dbReference>